<dbReference type="Gene3D" id="3.90.226.10">
    <property type="entry name" value="2-enoyl-CoA Hydratase, Chain A, domain 1"/>
    <property type="match status" value="2"/>
</dbReference>
<dbReference type="GO" id="GO:0004176">
    <property type="term" value="F:ATP-dependent peptidase activity"/>
    <property type="evidence" value="ECO:0007669"/>
    <property type="project" value="InterPro"/>
</dbReference>
<name>A0A2T1ELG3_9CYAN</name>
<evidence type="ECO:0000256" key="6">
    <source>
        <dbReference type="ARBA" id="ARBA00023136"/>
    </source>
</evidence>
<dbReference type="PIRSF" id="PIRSF001217">
    <property type="entry name" value="Protease_4_SppA"/>
    <property type="match status" value="1"/>
</dbReference>
<dbReference type="Proteomes" id="UP000239576">
    <property type="component" value="Unassembled WGS sequence"/>
</dbReference>
<dbReference type="OrthoDB" id="9764363at2"/>
<keyword evidence="7" id="KW-1003">Cell membrane</keyword>
<dbReference type="EC" id="3.4.21.-" evidence="7"/>
<comment type="similarity">
    <text evidence="2 7">Belongs to the peptidase S49 family.</text>
</comment>
<comment type="subcellular location">
    <subcellularLocation>
        <location evidence="7">Cell inner membrane</location>
    </subcellularLocation>
    <subcellularLocation>
        <location evidence="1">Membrane</location>
    </subcellularLocation>
</comment>
<reference evidence="11 12" key="2">
    <citation type="submission" date="2018-03" db="EMBL/GenBank/DDBJ databases">
        <title>The ancient ancestry and fast evolution of plastids.</title>
        <authorList>
            <person name="Moore K.R."/>
            <person name="Magnabosco C."/>
            <person name="Momper L."/>
            <person name="Gold D.A."/>
            <person name="Bosak T."/>
            <person name="Fournier G.P."/>
        </authorList>
    </citation>
    <scope>NUCLEOTIDE SEQUENCE [LARGE SCALE GENOMIC DNA]</scope>
    <source>
        <strain evidence="11 12">ULC18</strain>
    </source>
</reference>
<dbReference type="GO" id="GO:0005886">
    <property type="term" value="C:plasma membrane"/>
    <property type="evidence" value="ECO:0007669"/>
    <property type="project" value="UniProtKB-SubCell"/>
</dbReference>
<evidence type="ECO:0000256" key="3">
    <source>
        <dbReference type="ARBA" id="ARBA00022670"/>
    </source>
</evidence>
<evidence type="ECO:0000256" key="5">
    <source>
        <dbReference type="ARBA" id="ARBA00022825"/>
    </source>
</evidence>
<reference evidence="12" key="1">
    <citation type="submission" date="2018-02" db="EMBL/GenBank/DDBJ databases">
        <authorList>
            <person name="Moore K."/>
            <person name="Momper L."/>
        </authorList>
    </citation>
    <scope>NUCLEOTIDE SEQUENCE [LARGE SCALE GENOMIC DNA]</scope>
    <source>
        <strain evidence="12">ULC18</strain>
    </source>
</reference>
<dbReference type="RefSeq" id="WP_106254949.1">
    <property type="nucleotide sequence ID" value="NZ_CAWNSW010000080.1"/>
</dbReference>
<feature type="active site" description="Nucleophile" evidence="8">
    <location>
        <position position="394"/>
    </location>
</feature>
<keyword evidence="7" id="KW-0997">Cell inner membrane</keyword>
<dbReference type="Pfam" id="PF01343">
    <property type="entry name" value="Peptidase_S49"/>
    <property type="match status" value="2"/>
</dbReference>
<dbReference type="NCBIfam" id="TIGR00706">
    <property type="entry name" value="SppA_dom"/>
    <property type="match status" value="1"/>
</dbReference>
<dbReference type="GO" id="GO:0004252">
    <property type="term" value="F:serine-type endopeptidase activity"/>
    <property type="evidence" value="ECO:0007669"/>
    <property type="project" value="InterPro"/>
</dbReference>
<keyword evidence="6 7" id="KW-0472">Membrane</keyword>
<evidence type="ECO:0000313" key="12">
    <source>
        <dbReference type="Proteomes" id="UP000239576"/>
    </source>
</evidence>
<keyword evidence="5" id="KW-0720">Serine protease</keyword>
<keyword evidence="3 7" id="KW-0645">Protease</keyword>
<dbReference type="EMBL" id="PVWK01000017">
    <property type="protein sequence ID" value="PSB33587.1"/>
    <property type="molecule type" value="Genomic_DNA"/>
</dbReference>
<dbReference type="GO" id="GO:0006465">
    <property type="term" value="P:signal peptide processing"/>
    <property type="evidence" value="ECO:0007669"/>
    <property type="project" value="InterPro"/>
</dbReference>
<feature type="domain" description="Peptidase S49" evidence="10">
    <location>
        <begin position="379"/>
        <end position="528"/>
    </location>
</feature>
<feature type="domain" description="Peptidase S49" evidence="10">
    <location>
        <begin position="130"/>
        <end position="279"/>
    </location>
</feature>
<keyword evidence="4 7" id="KW-0378">Hydrolase</keyword>
<dbReference type="PRINTS" id="PR00127">
    <property type="entry name" value="CLPPROTEASEP"/>
</dbReference>
<evidence type="ECO:0000256" key="7">
    <source>
        <dbReference type="PIRNR" id="PIRNR001217"/>
    </source>
</evidence>
<accession>A0A2T1ELG3</accession>
<protein>
    <recommendedName>
        <fullName evidence="7">Protease 4</fullName>
        <ecNumber evidence="7">3.4.21.-</ecNumber>
    </recommendedName>
    <alternativeName>
        <fullName evidence="7">Endopeptidase IV</fullName>
    </alternativeName>
    <alternativeName>
        <fullName evidence="7">Protease IV</fullName>
    </alternativeName>
    <alternativeName>
        <fullName evidence="7">Signal peptide peptidase</fullName>
    </alternativeName>
</protein>
<evidence type="ECO:0000256" key="4">
    <source>
        <dbReference type="ARBA" id="ARBA00022801"/>
    </source>
</evidence>
<dbReference type="CDD" id="cd07023">
    <property type="entry name" value="S49_Sppa_N_C"/>
    <property type="match status" value="1"/>
</dbReference>
<dbReference type="InterPro" id="IPR047217">
    <property type="entry name" value="S49_SppA_67K_type_N"/>
</dbReference>
<sequence>MRDFLKNTLATVLGLLIFLGLSISGLLTIIIAIAARDTGPQVKDKSVLVFDLGTNITDAKRSNSSSQALGDALSGNPGNDTISLRSVLDAIKEATRDPKIVGIYLHGDEESAGGAGFATLKEVREALQRFRDSGKKIIAYDIAWREREYYLGSVANTIILNPIGSFDLNGLSSETMFYAGALKKFGIGVQVTRVGKYKSAVEPFLLTKRSPESREQTQQLLNDLWAEFLATAGKDRKLTVPQLQSIADAQGTLMATDALKSRLVDKLAYLDEVVADWKQIAATDGKNKSFRQISLKAYAKVAEDKIERGAKNQIAVVYAEGNIVSGQGGAGDVGGDRLAKQLRQLRQDNDVKAVVLRVNSPGGSVTASEVIQREVILTRKAKPLVVSMGSVAASGGYWISTYSDRIFAEPNTITGSIGVFGIQPNFQAIANANGITWDAVKTGRYADSQTTSRPKNPQELAILQKSVDQIYDQFLTKVADSRKLTKTKVAEIAQGRVWSGLKAKQLGLVDELGGIEAAIQDAAKRAKLGSNWQIEEYPKTRSFPERFFEQLGNDAAAQMAQSHSSRDPLTVQVEKLQTDLAALKAMNDPLGVYVRLPFNFRID</sequence>
<keyword evidence="9" id="KW-1133">Transmembrane helix</keyword>
<proteinExistence type="inferred from homology"/>
<dbReference type="AlphaFoldDB" id="A0A2T1ELG3"/>
<comment type="caution">
    <text evidence="11">The sequence shown here is derived from an EMBL/GenBank/DDBJ whole genome shotgun (WGS) entry which is preliminary data.</text>
</comment>
<evidence type="ECO:0000313" key="11">
    <source>
        <dbReference type="EMBL" id="PSB33587.1"/>
    </source>
</evidence>
<organism evidence="11 12">
    <name type="scientific">Stenomitos frigidus ULC18</name>
    <dbReference type="NCBI Taxonomy" id="2107698"/>
    <lineage>
        <taxon>Bacteria</taxon>
        <taxon>Bacillati</taxon>
        <taxon>Cyanobacteriota</taxon>
        <taxon>Cyanophyceae</taxon>
        <taxon>Leptolyngbyales</taxon>
        <taxon>Leptolyngbyaceae</taxon>
        <taxon>Stenomitos</taxon>
    </lineage>
</organism>
<dbReference type="NCBIfam" id="TIGR00705">
    <property type="entry name" value="SppA_67K"/>
    <property type="match status" value="1"/>
</dbReference>
<keyword evidence="9" id="KW-0812">Transmembrane</keyword>
<dbReference type="InterPro" id="IPR001907">
    <property type="entry name" value="ClpP"/>
</dbReference>
<dbReference type="SUPFAM" id="SSF52096">
    <property type="entry name" value="ClpP/crotonase"/>
    <property type="match status" value="2"/>
</dbReference>
<dbReference type="InterPro" id="IPR029045">
    <property type="entry name" value="ClpP/crotonase-like_dom_sf"/>
</dbReference>
<dbReference type="InterPro" id="IPR004634">
    <property type="entry name" value="Pept_S49_pIV"/>
</dbReference>
<feature type="active site" description="Proton donor/acceptor" evidence="8">
    <location>
        <position position="198"/>
    </location>
</feature>
<dbReference type="InterPro" id="IPR047272">
    <property type="entry name" value="S49_SppA_C"/>
</dbReference>
<evidence type="ECO:0000259" key="10">
    <source>
        <dbReference type="Pfam" id="PF01343"/>
    </source>
</evidence>
<dbReference type="PANTHER" id="PTHR33209">
    <property type="entry name" value="PROTEASE 4"/>
    <property type="match status" value="1"/>
</dbReference>
<keyword evidence="12" id="KW-1185">Reference proteome</keyword>
<gene>
    <name evidence="11" type="primary">sppA</name>
    <name evidence="11" type="ORF">C7B82_03615</name>
</gene>
<dbReference type="Gene3D" id="6.20.330.10">
    <property type="match status" value="1"/>
</dbReference>
<evidence type="ECO:0000256" key="2">
    <source>
        <dbReference type="ARBA" id="ARBA00008683"/>
    </source>
</evidence>
<evidence type="ECO:0000256" key="1">
    <source>
        <dbReference type="ARBA" id="ARBA00004370"/>
    </source>
</evidence>
<dbReference type="InterPro" id="IPR002142">
    <property type="entry name" value="Peptidase_S49"/>
</dbReference>
<feature type="transmembrane region" description="Helical" evidence="9">
    <location>
        <begin position="12"/>
        <end position="35"/>
    </location>
</feature>
<dbReference type="InterPro" id="IPR004635">
    <property type="entry name" value="Pept_S49_SppA"/>
</dbReference>
<dbReference type="CDD" id="cd07018">
    <property type="entry name" value="S49_SppA_67K_type"/>
    <property type="match status" value="1"/>
</dbReference>
<evidence type="ECO:0000256" key="8">
    <source>
        <dbReference type="PIRSR" id="PIRSR001217-1"/>
    </source>
</evidence>
<dbReference type="PANTHER" id="PTHR33209:SF1">
    <property type="entry name" value="PEPTIDASE S49 DOMAIN-CONTAINING PROTEIN"/>
    <property type="match status" value="1"/>
</dbReference>
<evidence type="ECO:0000256" key="9">
    <source>
        <dbReference type="SAM" id="Phobius"/>
    </source>
</evidence>